<reference evidence="1 2" key="1">
    <citation type="submission" date="2023-08" db="EMBL/GenBank/DDBJ databases">
        <title>Pleionea litopenaei sp. nov., isolated from stomach of juvenile Litopenaeus vannamei.</title>
        <authorList>
            <person name="Rho A.M."/>
            <person name="Hwang C.Y."/>
        </authorList>
    </citation>
    <scope>NUCLEOTIDE SEQUENCE [LARGE SCALE GENOMIC DNA]</scope>
    <source>
        <strain evidence="1 2">HL-JVS1</strain>
    </source>
</reference>
<dbReference type="Pfam" id="PF05494">
    <property type="entry name" value="MlaC"/>
    <property type="match status" value="1"/>
</dbReference>
<dbReference type="EMBL" id="CP133548">
    <property type="protein sequence ID" value="WMS87270.1"/>
    <property type="molecule type" value="Genomic_DNA"/>
</dbReference>
<dbReference type="PANTHER" id="PTHR36573:SF1">
    <property type="entry name" value="INTERMEMBRANE PHOSPHOLIPID TRANSPORT SYSTEM BINDING PROTEIN MLAC"/>
    <property type="match status" value="1"/>
</dbReference>
<sequence>MRNLILKTLLLILIFTPSLLIAEQTPKAFFDQRLNEVFSKLRENPENYKNLDTLVPLAEEYILNHWDIDATLLAMIGRTHWESIASNDKVALNQAFRTTMLRYFLEAYSYYDGQPVELTDVSLNKAEDKGWLRINIVLDYAPDIPVDISIAKKDGQWLFRDIRFQGIRYTYMKRDFYQGTIEDKGVSGLIDSLNQKNLHFFQVLEQATAANRAAEAHSAIISSSK</sequence>
<organism evidence="1 2">
    <name type="scientific">Pleionea litopenaei</name>
    <dbReference type="NCBI Taxonomy" id="3070815"/>
    <lineage>
        <taxon>Bacteria</taxon>
        <taxon>Pseudomonadati</taxon>
        <taxon>Pseudomonadota</taxon>
        <taxon>Gammaproteobacteria</taxon>
        <taxon>Oceanospirillales</taxon>
        <taxon>Pleioneaceae</taxon>
        <taxon>Pleionea</taxon>
    </lineage>
</organism>
<accession>A0AA51RTF5</accession>
<keyword evidence="2" id="KW-1185">Reference proteome</keyword>
<protein>
    <submittedName>
        <fullName evidence="1">ABC transporter substrate-binding protein</fullName>
    </submittedName>
</protein>
<evidence type="ECO:0000313" key="2">
    <source>
        <dbReference type="Proteomes" id="UP001239782"/>
    </source>
</evidence>
<dbReference type="InterPro" id="IPR008869">
    <property type="entry name" value="MlaC/ttg2D"/>
</dbReference>
<evidence type="ECO:0000313" key="1">
    <source>
        <dbReference type="EMBL" id="WMS87270.1"/>
    </source>
</evidence>
<name>A0AA51RTF5_9GAMM</name>
<dbReference type="AlphaFoldDB" id="A0AA51RTF5"/>
<dbReference type="RefSeq" id="WP_309202410.1">
    <property type="nucleotide sequence ID" value="NZ_CP133548.1"/>
</dbReference>
<dbReference type="Proteomes" id="UP001239782">
    <property type="component" value="Chromosome"/>
</dbReference>
<gene>
    <name evidence="1" type="ORF">Q9312_18865</name>
</gene>
<dbReference type="PANTHER" id="PTHR36573">
    <property type="entry name" value="INTERMEMBRANE PHOSPHOLIPID TRANSPORT SYSTEM BINDING PROTEIN MLAC"/>
    <property type="match status" value="1"/>
</dbReference>
<dbReference type="KEGG" id="plei:Q9312_18865"/>
<dbReference type="Gene3D" id="3.10.450.710">
    <property type="entry name" value="Tgt2/MlaC"/>
    <property type="match status" value="1"/>
</dbReference>
<proteinExistence type="predicted"/>
<dbReference type="InterPro" id="IPR042245">
    <property type="entry name" value="Tgt2/MlaC_sf"/>
</dbReference>